<evidence type="ECO:0000313" key="2">
    <source>
        <dbReference type="EMBL" id="CRZ10558.1"/>
    </source>
</evidence>
<proteinExistence type="predicted"/>
<evidence type="ECO:0000256" key="1">
    <source>
        <dbReference type="SAM" id="SignalP"/>
    </source>
</evidence>
<dbReference type="EMBL" id="HACM01010116">
    <property type="protein sequence ID" value="CRZ10558.1"/>
    <property type="molecule type" value="Transcribed_RNA"/>
</dbReference>
<protein>
    <submittedName>
        <fullName evidence="2">Uncharacterized protein</fullName>
    </submittedName>
</protein>
<reference evidence="2" key="1">
    <citation type="submission" date="2015-04" db="EMBL/GenBank/DDBJ databases">
        <title>The genome sequence of the plant pathogenic Rhizarian Plasmodiophora brassicae reveals insights in its biotrophic life cycle and the origin of chitin synthesis.</title>
        <authorList>
            <person name="Schwelm A."/>
            <person name="Fogelqvist J."/>
            <person name="Knaust A."/>
            <person name="Julke S."/>
            <person name="Lilja T."/>
            <person name="Dhandapani V."/>
            <person name="Bonilla-Rosso G."/>
            <person name="Karlsson M."/>
            <person name="Shevchenko A."/>
            <person name="Choi S.R."/>
            <person name="Kim H.G."/>
            <person name="Park J.Y."/>
            <person name="Lim Y.P."/>
            <person name="Ludwig-Muller J."/>
            <person name="Dixelius C."/>
        </authorList>
    </citation>
    <scope>NUCLEOTIDE SEQUENCE</scope>
    <source>
        <tissue evidence="2">Potato root galls</tissue>
    </source>
</reference>
<accession>A0A0H5R8V3</accession>
<dbReference type="AlphaFoldDB" id="A0A0H5R8V3"/>
<name>A0A0H5R8V3_9EUKA</name>
<feature type="non-terminal residue" evidence="2">
    <location>
        <position position="1"/>
    </location>
</feature>
<feature type="chain" id="PRO_5005223085" evidence="1">
    <location>
        <begin position="34"/>
        <end position="251"/>
    </location>
</feature>
<feature type="signal peptide" evidence="1">
    <location>
        <begin position="1"/>
        <end position="33"/>
    </location>
</feature>
<keyword evidence="1" id="KW-0732">Signal</keyword>
<organism evidence="2">
    <name type="scientific">Spongospora subterranea</name>
    <dbReference type="NCBI Taxonomy" id="70186"/>
    <lineage>
        <taxon>Eukaryota</taxon>
        <taxon>Sar</taxon>
        <taxon>Rhizaria</taxon>
        <taxon>Endomyxa</taxon>
        <taxon>Phytomyxea</taxon>
        <taxon>Plasmodiophorida</taxon>
        <taxon>Plasmodiophoridae</taxon>
        <taxon>Spongospora</taxon>
    </lineage>
</organism>
<sequence length="251" mass="27932">IITFVVDSIRSPSMSSWSLLIVAVMALFALSSSVKVHETVPSTTTTDLKPDESAFSQLMESSLSQIMDGLSWDKLYDCMNRLSDEGDEEEGDEKELPQWANRLLLWLCEPYESCKITKDLEPNENGVSTNMVGLSLSEISTGIEYLSNPKAETALEKDNITPEDEELIGNVSPLIHVAYFILLSGNSNLMQELITLVGPDPASQNEFLDTVNKFRVKLLPDPVPTFEHLKISNAQEDEDQISATEDRLSEE</sequence>